<feature type="compositionally biased region" description="Basic residues" evidence="1">
    <location>
        <begin position="95"/>
        <end position="107"/>
    </location>
</feature>
<feature type="compositionally biased region" description="Basic residues" evidence="1">
    <location>
        <begin position="814"/>
        <end position="823"/>
    </location>
</feature>
<feature type="compositionally biased region" description="Low complexity" evidence="1">
    <location>
        <begin position="888"/>
        <end position="899"/>
    </location>
</feature>
<feature type="compositionally biased region" description="Low complexity" evidence="1">
    <location>
        <begin position="780"/>
        <end position="790"/>
    </location>
</feature>
<dbReference type="Proteomes" id="UP000799437">
    <property type="component" value="Unassembled WGS sequence"/>
</dbReference>
<proteinExistence type="predicted"/>
<sequence>MVKHVTDDQIPWTTARCNRLLRPISSRLTALRKAADNARTQKPEPRKEQAKEEECQAALTSPRRRTWKKTSDTKDDLEWVPEAKPLRTYKATSRPGRHVRTPMRPKSKPPMGPPGEINVPTPFIARTLQHIEESPRYISPQQAPQRGRKPLHVQQKEHLKAVRKQTSTDTFAHISGAYAGLEKVLEATAAYGPERERKGTRSLRATCLRQVPAYIELEEYWQKEEDDDDTEDAAVRIYDDIEHLALRDENGRQALGHVVRASAIKMVTEALRDTVLPQTLLLELAKLCTKTKAWDAGEEMLSVALMTLQPNMQVPNHPQDDIFEEPDHAILSLFRNYVESSGSWSLFYRTMANLLRSGKLPVEWMATKAILPIWAKIIKSINSHESSLGPALELLDVVLLRSFGLAPPNPCTDSESQWADHNATEARRNPVKPSVRGALNNTVNSMLTIFTCAGLSGTSTQGEDQPYPGRYLRLLHYFCQSFSIELAKTKKSRMPGGPQSVITTHTERACTLLVADLLLSTSDPYSMGISEHLIPRIGELRRLATGDFVKNTSVIDAISKVLNSIARSYGHVTQKDHFDTLKGLLQSLTIVSASAEPKNVHFMDRIVYRAAIEFSENSQDNVHFQYAKSLEKTMKLSGHGLTLDVPSSESSEDPEPTSDSGSEGDEQEQGYRWEEGIEEWIMCTPAAVARKGAKNLDKPLVEDEPESSLSSSLSVSTPVVERQDFQSREMSVYECRLEAVSPSRHYMSPQVVIYTRPILAPQPTLPRKRPSLARKISLAESPTSSGTSSIDSDDESDESVTSVSEDDSQQTRHQQPRNTKKRSFAQVMRDQRAKRRRTSLETSCSDNSDDNEEEAVEQDDIQTDDDLRIYKAPVRRSKRVSDMIDLDTSFSSTSTTSSRRSCRRPTRGLKSQTSYTSVRQDNRKSASKSTYHTNDILNESASEEDELIMPVIPSRSLRATYSHKTRADTTRPDSRSKERAHRAIRRLSAARGAVQTRMMLDDEMSGDELSF</sequence>
<feature type="compositionally biased region" description="Polar residues" evidence="1">
    <location>
        <begin position="909"/>
        <end position="919"/>
    </location>
</feature>
<feature type="region of interest" description="Disordered" evidence="1">
    <location>
        <begin position="32"/>
        <end position="70"/>
    </location>
</feature>
<evidence type="ECO:0000313" key="2">
    <source>
        <dbReference type="EMBL" id="KAF2757904.1"/>
    </source>
</evidence>
<feature type="region of interest" description="Disordered" evidence="1">
    <location>
        <begin position="888"/>
        <end position="942"/>
    </location>
</feature>
<dbReference type="GeneID" id="54485026"/>
<feature type="region of interest" description="Disordered" evidence="1">
    <location>
        <begin position="640"/>
        <end position="670"/>
    </location>
</feature>
<gene>
    <name evidence="2" type="ORF">EJ05DRAFT_476198</name>
</gene>
<accession>A0A6A6W7A6</accession>
<feature type="compositionally biased region" description="Basic and acidic residues" evidence="1">
    <location>
        <begin position="33"/>
        <end position="54"/>
    </location>
</feature>
<dbReference type="OrthoDB" id="4159838at2759"/>
<feature type="region of interest" description="Disordered" evidence="1">
    <location>
        <begin position="411"/>
        <end position="435"/>
    </location>
</feature>
<evidence type="ECO:0000313" key="3">
    <source>
        <dbReference type="Proteomes" id="UP000799437"/>
    </source>
</evidence>
<evidence type="ECO:0000256" key="1">
    <source>
        <dbReference type="SAM" id="MobiDB-lite"/>
    </source>
</evidence>
<organism evidence="2 3">
    <name type="scientific">Pseudovirgaria hyperparasitica</name>
    <dbReference type="NCBI Taxonomy" id="470096"/>
    <lineage>
        <taxon>Eukaryota</taxon>
        <taxon>Fungi</taxon>
        <taxon>Dikarya</taxon>
        <taxon>Ascomycota</taxon>
        <taxon>Pezizomycotina</taxon>
        <taxon>Dothideomycetes</taxon>
        <taxon>Dothideomycetes incertae sedis</taxon>
        <taxon>Acrospermales</taxon>
        <taxon>Acrospermaceae</taxon>
        <taxon>Pseudovirgaria</taxon>
    </lineage>
</organism>
<feature type="region of interest" description="Disordered" evidence="1">
    <location>
        <begin position="92"/>
        <end position="115"/>
    </location>
</feature>
<keyword evidence="3" id="KW-1185">Reference proteome</keyword>
<feature type="compositionally biased region" description="Basic and acidic residues" evidence="1">
    <location>
        <begin position="965"/>
        <end position="977"/>
    </location>
</feature>
<feature type="compositionally biased region" description="Acidic residues" evidence="1">
    <location>
        <begin position="791"/>
        <end position="808"/>
    </location>
</feature>
<reference evidence="2" key="1">
    <citation type="journal article" date="2020" name="Stud. Mycol.">
        <title>101 Dothideomycetes genomes: a test case for predicting lifestyles and emergence of pathogens.</title>
        <authorList>
            <person name="Haridas S."/>
            <person name="Albert R."/>
            <person name="Binder M."/>
            <person name="Bloem J."/>
            <person name="Labutti K."/>
            <person name="Salamov A."/>
            <person name="Andreopoulos B."/>
            <person name="Baker S."/>
            <person name="Barry K."/>
            <person name="Bills G."/>
            <person name="Bluhm B."/>
            <person name="Cannon C."/>
            <person name="Castanera R."/>
            <person name="Culley D."/>
            <person name="Daum C."/>
            <person name="Ezra D."/>
            <person name="Gonzalez J."/>
            <person name="Henrissat B."/>
            <person name="Kuo A."/>
            <person name="Liang C."/>
            <person name="Lipzen A."/>
            <person name="Lutzoni F."/>
            <person name="Magnuson J."/>
            <person name="Mondo S."/>
            <person name="Nolan M."/>
            <person name="Ohm R."/>
            <person name="Pangilinan J."/>
            <person name="Park H.-J."/>
            <person name="Ramirez L."/>
            <person name="Alfaro M."/>
            <person name="Sun H."/>
            <person name="Tritt A."/>
            <person name="Yoshinaga Y."/>
            <person name="Zwiers L.-H."/>
            <person name="Turgeon B."/>
            <person name="Goodwin S."/>
            <person name="Spatafora J."/>
            <person name="Crous P."/>
            <person name="Grigoriev I."/>
        </authorList>
    </citation>
    <scope>NUCLEOTIDE SEQUENCE</scope>
    <source>
        <strain evidence="2">CBS 121739</strain>
    </source>
</reference>
<dbReference type="EMBL" id="ML996572">
    <property type="protein sequence ID" value="KAF2757904.1"/>
    <property type="molecule type" value="Genomic_DNA"/>
</dbReference>
<feature type="compositionally biased region" description="Acidic residues" evidence="1">
    <location>
        <begin position="847"/>
        <end position="864"/>
    </location>
</feature>
<protein>
    <submittedName>
        <fullName evidence="2">Uncharacterized protein</fullName>
    </submittedName>
</protein>
<feature type="compositionally biased region" description="Polar residues" evidence="1">
    <location>
        <begin position="927"/>
        <end position="940"/>
    </location>
</feature>
<feature type="region of interest" description="Disordered" evidence="1">
    <location>
        <begin position="958"/>
        <end position="981"/>
    </location>
</feature>
<name>A0A6A6W7A6_9PEZI</name>
<feature type="compositionally biased region" description="Acidic residues" evidence="1">
    <location>
        <begin position="650"/>
        <end position="668"/>
    </location>
</feature>
<dbReference type="AlphaFoldDB" id="A0A6A6W7A6"/>
<feature type="region of interest" description="Disordered" evidence="1">
    <location>
        <begin position="774"/>
        <end position="864"/>
    </location>
</feature>
<dbReference type="RefSeq" id="XP_033600355.1">
    <property type="nucleotide sequence ID" value="XM_033743972.1"/>
</dbReference>